<accession>A0A1H7BX00</accession>
<feature type="transmembrane region" description="Helical" evidence="1">
    <location>
        <begin position="72"/>
        <end position="96"/>
    </location>
</feature>
<evidence type="ECO:0000313" key="3">
    <source>
        <dbReference type="EMBL" id="SEJ81544.1"/>
    </source>
</evidence>
<dbReference type="InterPro" id="IPR010559">
    <property type="entry name" value="Sig_transdc_His_kin_internal"/>
</dbReference>
<evidence type="ECO:0000256" key="1">
    <source>
        <dbReference type="SAM" id="Phobius"/>
    </source>
</evidence>
<dbReference type="AlphaFoldDB" id="A0A1H7BX00"/>
<dbReference type="Gene3D" id="3.30.565.10">
    <property type="entry name" value="Histidine kinase-like ATPase, C-terminal domain"/>
    <property type="match status" value="1"/>
</dbReference>
<dbReference type="OrthoDB" id="927174at2"/>
<keyword evidence="1" id="KW-0472">Membrane</keyword>
<dbReference type="Proteomes" id="UP000199403">
    <property type="component" value="Unassembled WGS sequence"/>
</dbReference>
<dbReference type="InterPro" id="IPR050640">
    <property type="entry name" value="Bact_2-comp_sensor_kinase"/>
</dbReference>
<gene>
    <name evidence="3" type="ORF">SAMN05192553_1176</name>
</gene>
<sequence>MKIKAPFDRYLLMLGLSLLLTVVQPIAPFWQELLVNGVFTFAFWEGNFRLVGWVRKRYPRIQQTRQRILTQAVLSVGYTVLAGSLVIFLLHGIGWIPYEANFHLQILGMGLFITAIIAIVYETVFYFELWKSSLLESERLKKTEARLQFESLKNQVNPHFLFNSLNTLASLIPVDPEKAEQFVQEFADIYRYVLEVNGKNFVRLREEMDFVESYIYLQKIRFGNHLIFENRLDAQVDRYHIPPLIVQNLVENAIKHNRILQEKPLVVRLELIEDTLLVRNNLQVRSHPAPSTQTGLKNIAQRLQLVANKEAKFYEQGGYFCAEIPLIPETD</sequence>
<keyword evidence="3" id="KW-0808">Transferase</keyword>
<dbReference type="GO" id="GO:0016020">
    <property type="term" value="C:membrane"/>
    <property type="evidence" value="ECO:0007669"/>
    <property type="project" value="InterPro"/>
</dbReference>
<evidence type="ECO:0000259" key="2">
    <source>
        <dbReference type="Pfam" id="PF06580"/>
    </source>
</evidence>
<dbReference type="STRING" id="1416801.SAMN05192553_1176"/>
<feature type="transmembrane region" description="Helical" evidence="1">
    <location>
        <begin position="33"/>
        <end position="51"/>
    </location>
</feature>
<keyword evidence="1" id="KW-0812">Transmembrane</keyword>
<evidence type="ECO:0000313" key="4">
    <source>
        <dbReference type="Proteomes" id="UP000199403"/>
    </source>
</evidence>
<protein>
    <submittedName>
        <fullName evidence="3">Histidine kinase</fullName>
    </submittedName>
</protein>
<dbReference type="EMBL" id="FNZH01000017">
    <property type="protein sequence ID" value="SEJ81544.1"/>
    <property type="molecule type" value="Genomic_DNA"/>
</dbReference>
<keyword evidence="3" id="KW-0418">Kinase</keyword>
<proteinExistence type="predicted"/>
<dbReference type="InterPro" id="IPR036890">
    <property type="entry name" value="HATPase_C_sf"/>
</dbReference>
<dbReference type="RefSeq" id="WP_092178895.1">
    <property type="nucleotide sequence ID" value="NZ_FNZH01000017.1"/>
</dbReference>
<feature type="transmembrane region" description="Helical" evidence="1">
    <location>
        <begin position="102"/>
        <end position="127"/>
    </location>
</feature>
<dbReference type="PANTHER" id="PTHR34220">
    <property type="entry name" value="SENSOR HISTIDINE KINASE YPDA"/>
    <property type="match status" value="1"/>
</dbReference>
<dbReference type="GO" id="GO:0000155">
    <property type="term" value="F:phosphorelay sensor kinase activity"/>
    <property type="evidence" value="ECO:0007669"/>
    <property type="project" value="InterPro"/>
</dbReference>
<reference evidence="4" key="1">
    <citation type="submission" date="2016-10" db="EMBL/GenBank/DDBJ databases">
        <authorList>
            <person name="Varghese N."/>
            <person name="Submissions S."/>
        </authorList>
    </citation>
    <scope>NUCLEOTIDE SEQUENCE [LARGE SCALE GENOMIC DNA]</scope>
    <source>
        <strain evidence="4">IBRC-M 10761</strain>
    </source>
</reference>
<dbReference type="Pfam" id="PF06580">
    <property type="entry name" value="His_kinase"/>
    <property type="match status" value="1"/>
</dbReference>
<feature type="transmembrane region" description="Helical" evidence="1">
    <location>
        <begin position="7"/>
        <end position="27"/>
    </location>
</feature>
<feature type="domain" description="Signal transduction histidine kinase internal region" evidence="2">
    <location>
        <begin position="148"/>
        <end position="226"/>
    </location>
</feature>
<keyword evidence="4" id="KW-1185">Reference proteome</keyword>
<dbReference type="PANTHER" id="PTHR34220:SF7">
    <property type="entry name" value="SENSOR HISTIDINE KINASE YPDA"/>
    <property type="match status" value="1"/>
</dbReference>
<name>A0A1H7BX00_9BACT</name>
<organism evidence="3 4">
    <name type="scientific">Cyclobacterium xiamenense</name>
    <dbReference type="NCBI Taxonomy" id="1297121"/>
    <lineage>
        <taxon>Bacteria</taxon>
        <taxon>Pseudomonadati</taxon>
        <taxon>Bacteroidota</taxon>
        <taxon>Cytophagia</taxon>
        <taxon>Cytophagales</taxon>
        <taxon>Cyclobacteriaceae</taxon>
        <taxon>Cyclobacterium</taxon>
    </lineage>
</organism>
<keyword evidence="1" id="KW-1133">Transmembrane helix</keyword>